<protein>
    <submittedName>
        <fullName evidence="2">Uncharacterized protein</fullName>
    </submittedName>
</protein>
<evidence type="ECO:0000313" key="2">
    <source>
        <dbReference type="EMBL" id="QGV19667.1"/>
    </source>
</evidence>
<name>A0AAP9KWU3_LACPA</name>
<proteinExistence type="predicted"/>
<reference evidence="2 3" key="1">
    <citation type="submission" date="2017-08" db="EMBL/GenBank/DDBJ databases">
        <title>Genome sequence, comparative genomics and functional analysis of the highly adhesive Lactobacillus paracasei Kobulty strain.</title>
        <authorList>
            <person name="Koryszewska-Baginska A."/>
            <person name="Grynberg M."/>
            <person name="Aleksandrzak-Piekarczyk T."/>
        </authorList>
    </citation>
    <scope>NUCLEOTIDE SEQUENCE [LARGE SCALE GENOMIC DNA]</scope>
    <source>
        <strain evidence="2 3">IBB3423</strain>
    </source>
</reference>
<feature type="region of interest" description="Disordered" evidence="1">
    <location>
        <begin position="1"/>
        <end position="66"/>
    </location>
</feature>
<evidence type="ECO:0000256" key="1">
    <source>
        <dbReference type="SAM" id="MobiDB-lite"/>
    </source>
</evidence>
<sequence>MPNEKLDPWGKPIIDDEGDRNRVMNMLREKKEAADRSQHEQDKKRKAEESARQVEAKVKELESQDK</sequence>
<accession>A0AAP9KWU3</accession>
<gene>
    <name evidence="2" type="ORF">LCAKO_3180</name>
</gene>
<dbReference type="EMBL" id="CP022954">
    <property type="protein sequence ID" value="QGV19667.1"/>
    <property type="molecule type" value="Genomic_DNA"/>
</dbReference>
<feature type="compositionally biased region" description="Basic and acidic residues" evidence="1">
    <location>
        <begin position="19"/>
        <end position="66"/>
    </location>
</feature>
<dbReference type="RefSeq" id="WP_156657023.1">
    <property type="nucleotide sequence ID" value="NZ_CP022954.1"/>
</dbReference>
<organism evidence="2 3">
    <name type="scientific">Lacticaseibacillus paracasei subsp. paracasei</name>
    <dbReference type="NCBI Taxonomy" id="47714"/>
    <lineage>
        <taxon>Bacteria</taxon>
        <taxon>Bacillati</taxon>
        <taxon>Bacillota</taxon>
        <taxon>Bacilli</taxon>
        <taxon>Lactobacillales</taxon>
        <taxon>Lactobacillaceae</taxon>
        <taxon>Lacticaseibacillus</taxon>
    </lineage>
</organism>
<dbReference type="Proteomes" id="UP000423274">
    <property type="component" value="Chromosome"/>
</dbReference>
<dbReference type="AlphaFoldDB" id="A0AAP9KWU3"/>
<evidence type="ECO:0000313" key="3">
    <source>
        <dbReference type="Proteomes" id="UP000423274"/>
    </source>
</evidence>